<reference evidence="1" key="1">
    <citation type="journal article" date="2014" name="Front. Microbiol.">
        <title>High frequency of phylogenetically diverse reductive dehalogenase-homologous genes in deep subseafloor sedimentary metagenomes.</title>
        <authorList>
            <person name="Kawai M."/>
            <person name="Futagami T."/>
            <person name="Toyoda A."/>
            <person name="Takaki Y."/>
            <person name="Nishi S."/>
            <person name="Hori S."/>
            <person name="Arai W."/>
            <person name="Tsubouchi T."/>
            <person name="Morono Y."/>
            <person name="Uchiyama I."/>
            <person name="Ito T."/>
            <person name="Fujiyama A."/>
            <person name="Inagaki F."/>
            <person name="Takami H."/>
        </authorList>
    </citation>
    <scope>NUCLEOTIDE SEQUENCE</scope>
    <source>
        <strain evidence="1">Expedition CK06-06</strain>
    </source>
</reference>
<dbReference type="AlphaFoldDB" id="X1J5J3"/>
<sequence>MILNDMKVKIEGKFFKEVTIDDDGDNITYVFPDTEEFLSILRRRINKEVALD</sequence>
<protein>
    <submittedName>
        <fullName evidence="1">Uncharacterized protein</fullName>
    </submittedName>
</protein>
<accession>X1J5J3</accession>
<organism evidence="1">
    <name type="scientific">marine sediment metagenome</name>
    <dbReference type="NCBI Taxonomy" id="412755"/>
    <lineage>
        <taxon>unclassified sequences</taxon>
        <taxon>metagenomes</taxon>
        <taxon>ecological metagenomes</taxon>
    </lineage>
</organism>
<evidence type="ECO:0000313" key="1">
    <source>
        <dbReference type="EMBL" id="GAH73609.1"/>
    </source>
</evidence>
<gene>
    <name evidence="1" type="ORF">S03H2_45771</name>
</gene>
<name>X1J5J3_9ZZZZ</name>
<comment type="caution">
    <text evidence="1">The sequence shown here is derived from an EMBL/GenBank/DDBJ whole genome shotgun (WGS) entry which is preliminary data.</text>
</comment>
<proteinExistence type="predicted"/>
<dbReference type="EMBL" id="BARU01028697">
    <property type="protein sequence ID" value="GAH73609.1"/>
    <property type="molecule type" value="Genomic_DNA"/>
</dbReference>